<dbReference type="OrthoDB" id="657352at2"/>
<dbReference type="Proteomes" id="UP000285906">
    <property type="component" value="Unassembled WGS sequence"/>
</dbReference>
<feature type="chain" id="PRO_5019523117" evidence="2">
    <location>
        <begin position="22"/>
        <end position="159"/>
    </location>
</feature>
<reference evidence="7" key="3">
    <citation type="journal article" date="2019" name="Int. J. Syst. Evol. Microbiol.">
        <title>The Global Catalogue of Microorganisms (GCM) 10K type strain sequencing project: providing services to taxonomists for standard genome sequencing and annotation.</title>
        <authorList>
            <consortium name="The Broad Institute Genomics Platform"/>
            <consortium name="The Broad Institute Genome Sequencing Center for Infectious Disease"/>
            <person name="Wu L."/>
            <person name="Ma J."/>
        </authorList>
    </citation>
    <scope>NUCLEOTIDE SEQUENCE [LARGE SCALE GENOMIC DNA]</scope>
    <source>
        <strain evidence="7">CCM 8490</strain>
    </source>
</reference>
<dbReference type="EMBL" id="RAQH01000004">
    <property type="protein sequence ID" value="RKE87589.1"/>
    <property type="molecule type" value="Genomic_DNA"/>
</dbReference>
<reference evidence="4" key="1">
    <citation type="journal article" date="2014" name="Int. J. Syst. Evol. Microbiol.">
        <title>Complete genome of a new Firmicutes species belonging to the dominant human colonic microbiota ('Ruminococcus bicirculans') reveals two chromosomes and a selective capacity to utilize plant glucans.</title>
        <authorList>
            <consortium name="NISC Comparative Sequencing Program"/>
            <person name="Wegmann U."/>
            <person name="Louis P."/>
            <person name="Goesmann A."/>
            <person name="Henrissat B."/>
            <person name="Duncan S.H."/>
            <person name="Flint H.J."/>
        </authorList>
    </citation>
    <scope>NUCLEOTIDE SEQUENCE</scope>
    <source>
        <strain evidence="4">CCM 8490</strain>
    </source>
</reference>
<keyword evidence="1 2" id="KW-0732">Signal</keyword>
<dbReference type="NCBIfam" id="TIGR04183">
    <property type="entry name" value="Por_Secre_tail"/>
    <property type="match status" value="1"/>
</dbReference>
<proteinExistence type="predicted"/>
<organism evidence="5 6">
    <name type="scientific">Epilithonimonas arachidiradicis</name>
    <dbReference type="NCBI Taxonomy" id="1617282"/>
    <lineage>
        <taxon>Bacteria</taxon>
        <taxon>Pseudomonadati</taxon>
        <taxon>Bacteroidota</taxon>
        <taxon>Flavobacteriia</taxon>
        <taxon>Flavobacteriales</taxon>
        <taxon>Weeksellaceae</taxon>
        <taxon>Chryseobacterium group</taxon>
        <taxon>Epilithonimonas</taxon>
    </lineage>
</organism>
<protein>
    <submittedName>
        <fullName evidence="5">Putative secreted protein (Por secretion system target)</fullName>
    </submittedName>
</protein>
<dbReference type="EMBL" id="BMCW01000003">
    <property type="protein sequence ID" value="GGG56376.1"/>
    <property type="molecule type" value="Genomic_DNA"/>
</dbReference>
<feature type="domain" description="Secretion system C-terminal sorting" evidence="3">
    <location>
        <begin position="85"/>
        <end position="154"/>
    </location>
</feature>
<comment type="caution">
    <text evidence="5">The sequence shown here is derived from an EMBL/GenBank/DDBJ whole genome shotgun (WGS) entry which is preliminary data.</text>
</comment>
<evidence type="ECO:0000259" key="3">
    <source>
        <dbReference type="Pfam" id="PF18962"/>
    </source>
</evidence>
<reference evidence="5 6" key="2">
    <citation type="submission" date="2018-09" db="EMBL/GenBank/DDBJ databases">
        <title>Genomic Encyclopedia of Archaeal and Bacterial Type Strains, Phase II (KMG-II): from individual species to whole genera.</title>
        <authorList>
            <person name="Goeker M."/>
        </authorList>
    </citation>
    <scope>NUCLEOTIDE SEQUENCE [LARGE SCALE GENOMIC DNA]</scope>
    <source>
        <strain evidence="5 6">DSM 27620</strain>
    </source>
</reference>
<dbReference type="Proteomes" id="UP000658202">
    <property type="component" value="Unassembled WGS sequence"/>
</dbReference>
<feature type="signal peptide" evidence="2">
    <location>
        <begin position="1"/>
        <end position="21"/>
    </location>
</feature>
<gene>
    <name evidence="5" type="ORF">BXY58_1707</name>
    <name evidence="4" type="ORF">GCM10007332_17570</name>
</gene>
<reference evidence="4" key="4">
    <citation type="submission" date="2024-05" db="EMBL/GenBank/DDBJ databases">
        <authorList>
            <person name="Sun Q."/>
            <person name="Sedlacek I."/>
        </authorList>
    </citation>
    <scope>NUCLEOTIDE SEQUENCE</scope>
    <source>
        <strain evidence="4">CCM 8490</strain>
    </source>
</reference>
<keyword evidence="7" id="KW-1185">Reference proteome</keyword>
<evidence type="ECO:0000313" key="7">
    <source>
        <dbReference type="Proteomes" id="UP000658202"/>
    </source>
</evidence>
<dbReference type="RefSeq" id="WP_120213376.1">
    <property type="nucleotide sequence ID" value="NZ_BMCW01000003.1"/>
</dbReference>
<name>A0A420D9E0_9FLAO</name>
<evidence type="ECO:0000313" key="4">
    <source>
        <dbReference type="EMBL" id="GGG56376.1"/>
    </source>
</evidence>
<sequence>MKNQLLIRLLILSIFPTGLFKAQKTIASTGMTATGSGGSSSYTVGEIDYLQKGNNTQVMEGIQHAYEIITLAVEDIDHKERNILLYPNPVKDFLFIDFNDRNYQGSNYALFDVQGKIVKKGNISQQKSELDFSLLPASVYIIQIFQNNQNIKTFKIIKK</sequence>
<accession>A0A420D9E0</accession>
<evidence type="ECO:0000313" key="6">
    <source>
        <dbReference type="Proteomes" id="UP000285906"/>
    </source>
</evidence>
<evidence type="ECO:0000256" key="2">
    <source>
        <dbReference type="SAM" id="SignalP"/>
    </source>
</evidence>
<evidence type="ECO:0000313" key="5">
    <source>
        <dbReference type="EMBL" id="RKE87589.1"/>
    </source>
</evidence>
<dbReference type="AlphaFoldDB" id="A0A420D9E0"/>
<dbReference type="Pfam" id="PF18962">
    <property type="entry name" value="Por_Secre_tail"/>
    <property type="match status" value="1"/>
</dbReference>
<dbReference type="InterPro" id="IPR026444">
    <property type="entry name" value="Secre_tail"/>
</dbReference>
<evidence type="ECO:0000256" key="1">
    <source>
        <dbReference type="ARBA" id="ARBA00022729"/>
    </source>
</evidence>